<protein>
    <recommendedName>
        <fullName evidence="4">DUF4412 domain-containing protein</fullName>
    </recommendedName>
</protein>
<dbReference type="Proteomes" id="UP000215002">
    <property type="component" value="Chromosome"/>
</dbReference>
<gene>
    <name evidence="2" type="ORF">MuYL_3991</name>
</gene>
<evidence type="ECO:0000256" key="1">
    <source>
        <dbReference type="SAM" id="SignalP"/>
    </source>
</evidence>
<dbReference type="EMBL" id="CP022743">
    <property type="protein sequence ID" value="ASU35876.1"/>
    <property type="molecule type" value="Genomic_DNA"/>
</dbReference>
<keyword evidence="1" id="KW-0732">Signal</keyword>
<evidence type="ECO:0000313" key="3">
    <source>
        <dbReference type="Proteomes" id="UP000215002"/>
    </source>
</evidence>
<proteinExistence type="predicted"/>
<sequence length="306" mass="33365">MKYFTYTLFCCIAAQLCFAQKFKPALNLTKGSTYYLTTTAGSAVKQTISGQQNAINLTFTFKMAFKVTGIADSVYSMEVSYQSLGMKMDMAGNSVDMDSKKSDPQDIPSTIIAAMMNKSFNLEMTKTGRIRSVQNIDKMVSAAMESFPQIDAAKKEQVKAQFMQSFGPNAFKGSIEMGTAIFPDRPVAKDDKWTIKTSLESPAKAEVAITYTLADVVGGMYVIHGDGTITTDKNAGSVKINSMPIKYNLNGTIISDIRVDKATGWISEVKMKQAMMGDMQILDNPQVPGGMTIPMTFNTDVNTAGK</sequence>
<dbReference type="OrthoDB" id="3034330at2"/>
<feature type="signal peptide" evidence="1">
    <location>
        <begin position="1"/>
        <end position="19"/>
    </location>
</feature>
<dbReference type="InterPro" id="IPR046230">
    <property type="entry name" value="DUF6263"/>
</dbReference>
<organism evidence="2 3">
    <name type="scientific">Mucilaginibacter xinganensis</name>
    <dbReference type="NCBI Taxonomy" id="1234841"/>
    <lineage>
        <taxon>Bacteria</taxon>
        <taxon>Pseudomonadati</taxon>
        <taxon>Bacteroidota</taxon>
        <taxon>Sphingobacteriia</taxon>
        <taxon>Sphingobacteriales</taxon>
        <taxon>Sphingobacteriaceae</taxon>
        <taxon>Mucilaginibacter</taxon>
    </lineage>
</organism>
<name>A0A223P1B5_9SPHI</name>
<dbReference type="RefSeq" id="WP_094571980.1">
    <property type="nucleotide sequence ID" value="NZ_CP022743.1"/>
</dbReference>
<reference evidence="2 3" key="1">
    <citation type="submission" date="2017-08" db="EMBL/GenBank/DDBJ databases">
        <title>Complete genome sequence of Mucilaginibacter sp. strain BJC16-A31.</title>
        <authorList>
            <consortium name="Henan University of Science and Technology"/>
            <person name="You X."/>
        </authorList>
    </citation>
    <scope>NUCLEOTIDE SEQUENCE [LARGE SCALE GENOMIC DNA]</scope>
    <source>
        <strain evidence="2 3">BJC16-A31</strain>
    </source>
</reference>
<evidence type="ECO:0008006" key="4">
    <source>
        <dbReference type="Google" id="ProtNLM"/>
    </source>
</evidence>
<accession>A0A223P1B5</accession>
<dbReference type="AlphaFoldDB" id="A0A223P1B5"/>
<dbReference type="Pfam" id="PF19777">
    <property type="entry name" value="DUF6263"/>
    <property type="match status" value="1"/>
</dbReference>
<keyword evidence="3" id="KW-1185">Reference proteome</keyword>
<evidence type="ECO:0000313" key="2">
    <source>
        <dbReference type="EMBL" id="ASU35876.1"/>
    </source>
</evidence>
<dbReference type="KEGG" id="muc:MuYL_3991"/>
<feature type="chain" id="PRO_5012307630" description="DUF4412 domain-containing protein" evidence="1">
    <location>
        <begin position="20"/>
        <end position="306"/>
    </location>
</feature>